<keyword evidence="3" id="KW-1185">Reference proteome</keyword>
<evidence type="ECO:0000256" key="1">
    <source>
        <dbReference type="SAM" id="MobiDB-lite"/>
    </source>
</evidence>
<dbReference type="EMBL" id="JAUHHV010000001">
    <property type="protein sequence ID" value="KAK1436712.1"/>
    <property type="molecule type" value="Genomic_DNA"/>
</dbReference>
<sequence length="97" mass="10714">MSAVCGPHLQTSAEEEISNPFAAVVLAGREEELRATGGEERSIGVEGRRGSTATTTDVEEEMEKRSQRRTSEDSIVNNSRGLILRFCEENESNDELR</sequence>
<dbReference type="AlphaFoldDB" id="A0AAD8P959"/>
<evidence type="ECO:0000313" key="2">
    <source>
        <dbReference type="EMBL" id="KAK1436712.1"/>
    </source>
</evidence>
<accession>A0AAD8P959</accession>
<comment type="caution">
    <text evidence="2">The sequence shown here is derived from an EMBL/GenBank/DDBJ whole genome shotgun (WGS) entry which is preliminary data.</text>
</comment>
<feature type="compositionally biased region" description="Basic and acidic residues" evidence="1">
    <location>
        <begin position="62"/>
        <end position="72"/>
    </location>
</feature>
<feature type="compositionally biased region" description="Basic and acidic residues" evidence="1">
    <location>
        <begin position="34"/>
        <end position="49"/>
    </location>
</feature>
<reference evidence="2" key="1">
    <citation type="journal article" date="2023" name="bioRxiv">
        <title>Improved chromosome-level genome assembly for marigold (Tagetes erecta).</title>
        <authorList>
            <person name="Jiang F."/>
            <person name="Yuan L."/>
            <person name="Wang S."/>
            <person name="Wang H."/>
            <person name="Xu D."/>
            <person name="Wang A."/>
            <person name="Fan W."/>
        </authorList>
    </citation>
    <scope>NUCLEOTIDE SEQUENCE</scope>
    <source>
        <strain evidence="2">WSJ</strain>
        <tissue evidence="2">Leaf</tissue>
    </source>
</reference>
<feature type="region of interest" description="Disordered" evidence="1">
    <location>
        <begin position="34"/>
        <end position="74"/>
    </location>
</feature>
<evidence type="ECO:0000313" key="3">
    <source>
        <dbReference type="Proteomes" id="UP001229421"/>
    </source>
</evidence>
<protein>
    <submittedName>
        <fullName evidence="2">Uncharacterized protein</fullName>
    </submittedName>
</protein>
<dbReference type="Proteomes" id="UP001229421">
    <property type="component" value="Unassembled WGS sequence"/>
</dbReference>
<gene>
    <name evidence="2" type="ORF">QVD17_02494</name>
</gene>
<name>A0AAD8P959_TARER</name>
<organism evidence="2 3">
    <name type="scientific">Tagetes erecta</name>
    <name type="common">African marigold</name>
    <dbReference type="NCBI Taxonomy" id="13708"/>
    <lineage>
        <taxon>Eukaryota</taxon>
        <taxon>Viridiplantae</taxon>
        <taxon>Streptophyta</taxon>
        <taxon>Embryophyta</taxon>
        <taxon>Tracheophyta</taxon>
        <taxon>Spermatophyta</taxon>
        <taxon>Magnoliopsida</taxon>
        <taxon>eudicotyledons</taxon>
        <taxon>Gunneridae</taxon>
        <taxon>Pentapetalae</taxon>
        <taxon>asterids</taxon>
        <taxon>campanulids</taxon>
        <taxon>Asterales</taxon>
        <taxon>Asteraceae</taxon>
        <taxon>Asteroideae</taxon>
        <taxon>Heliantheae alliance</taxon>
        <taxon>Tageteae</taxon>
        <taxon>Tagetes</taxon>
    </lineage>
</organism>
<proteinExistence type="predicted"/>